<keyword evidence="1" id="KW-0378">Hydrolase</keyword>
<dbReference type="Pfam" id="PF00240">
    <property type="entry name" value="ubiquitin"/>
    <property type="match status" value="1"/>
</dbReference>
<dbReference type="InterPro" id="IPR001394">
    <property type="entry name" value="Peptidase_C19_UCH"/>
</dbReference>
<feature type="compositionally biased region" description="Basic and acidic residues" evidence="2">
    <location>
        <begin position="627"/>
        <end position="641"/>
    </location>
</feature>
<dbReference type="Pfam" id="PF00443">
    <property type="entry name" value="UCH"/>
    <property type="match status" value="1"/>
</dbReference>
<dbReference type="EC" id="3.4.19.12" evidence="1"/>
<evidence type="ECO:0000259" key="4">
    <source>
        <dbReference type="PROSITE" id="PS50235"/>
    </source>
</evidence>
<feature type="region of interest" description="Disordered" evidence="2">
    <location>
        <begin position="625"/>
        <end position="668"/>
    </location>
</feature>
<dbReference type="SUPFAM" id="SSF54001">
    <property type="entry name" value="Cysteine proteinases"/>
    <property type="match status" value="1"/>
</dbReference>
<dbReference type="InterPro" id="IPR000626">
    <property type="entry name" value="Ubiquitin-like_dom"/>
</dbReference>
<dbReference type="InterPro" id="IPR018200">
    <property type="entry name" value="USP_CS"/>
</dbReference>
<organism evidence="5 6">
    <name type="scientific">Cirrhinus molitorella</name>
    <name type="common">mud carp</name>
    <dbReference type="NCBI Taxonomy" id="172907"/>
    <lineage>
        <taxon>Eukaryota</taxon>
        <taxon>Metazoa</taxon>
        <taxon>Chordata</taxon>
        <taxon>Craniata</taxon>
        <taxon>Vertebrata</taxon>
        <taxon>Euteleostomi</taxon>
        <taxon>Actinopterygii</taxon>
        <taxon>Neopterygii</taxon>
        <taxon>Teleostei</taxon>
        <taxon>Ostariophysi</taxon>
        <taxon>Cypriniformes</taxon>
        <taxon>Cyprinidae</taxon>
        <taxon>Labeoninae</taxon>
        <taxon>Labeonini</taxon>
        <taxon>Cirrhinus</taxon>
    </lineage>
</organism>
<keyword evidence="1" id="KW-0833">Ubl conjugation pathway</keyword>
<feature type="compositionally biased region" description="Polar residues" evidence="2">
    <location>
        <begin position="656"/>
        <end position="668"/>
    </location>
</feature>
<dbReference type="PROSITE" id="PS00972">
    <property type="entry name" value="USP_1"/>
    <property type="match status" value="1"/>
</dbReference>
<name>A0AA88Q611_9TELE</name>
<dbReference type="SMART" id="SM00213">
    <property type="entry name" value="UBQ"/>
    <property type="match status" value="1"/>
</dbReference>
<dbReference type="PANTHER" id="PTHR24006:SF899">
    <property type="entry name" value="UBIQUITIN CARBOXYL-TERMINAL HYDROLASE"/>
    <property type="match status" value="1"/>
</dbReference>
<dbReference type="InterPro" id="IPR028889">
    <property type="entry name" value="USP"/>
</dbReference>
<keyword evidence="1" id="KW-0645">Protease</keyword>
<dbReference type="PANTHER" id="PTHR24006">
    <property type="entry name" value="UBIQUITIN CARBOXYL-TERMINAL HYDROLASE"/>
    <property type="match status" value="1"/>
</dbReference>
<accession>A0AA88Q611</accession>
<dbReference type="GO" id="GO:0016579">
    <property type="term" value="P:protein deubiquitination"/>
    <property type="evidence" value="ECO:0007669"/>
    <property type="project" value="InterPro"/>
</dbReference>
<dbReference type="PROSITE" id="PS00973">
    <property type="entry name" value="USP_2"/>
    <property type="match status" value="1"/>
</dbReference>
<evidence type="ECO:0000259" key="3">
    <source>
        <dbReference type="PROSITE" id="PS50053"/>
    </source>
</evidence>
<comment type="catalytic activity">
    <reaction evidence="1">
        <text>Thiol-dependent hydrolysis of ester, thioester, amide, peptide and isopeptide bonds formed by the C-terminal Gly of ubiquitin (a 76-residue protein attached to proteins as an intracellular targeting signal).</text>
        <dbReference type="EC" id="3.4.19.12"/>
    </reaction>
</comment>
<feature type="domain" description="Ubiquitin-like" evidence="3">
    <location>
        <begin position="32"/>
        <end position="89"/>
    </location>
</feature>
<dbReference type="SUPFAM" id="SSF54236">
    <property type="entry name" value="Ubiquitin-like"/>
    <property type="match status" value="1"/>
</dbReference>
<dbReference type="InterPro" id="IPR050164">
    <property type="entry name" value="Peptidase_C19"/>
</dbReference>
<dbReference type="PROSITE" id="PS50053">
    <property type="entry name" value="UBIQUITIN_2"/>
    <property type="match status" value="1"/>
</dbReference>
<dbReference type="Gene3D" id="3.90.1750.10">
    <property type="entry name" value="Hect, E3 ligase catalytic domains"/>
    <property type="match status" value="1"/>
</dbReference>
<sequence length="668" mass="75554">MGRIYQVTVIGMEGEKKTIDVATSEEEFNNTTVLELKKKLAEKLPQEASDPSALRLLYTSKQLNDTDKFSDHGIKDKATICIIIRLPGPYRGLLNQGATCYLNATLQVLFMTKPFRQRVLQGTPSDTSEKLVSALKELFKELSSQDRGAQSVSTKEVIKALAIQNVYEQQDAVEYFLDILEKAGPDVAEVFSGTMRNIRVCSKGHKSYDDSSFKSIPIALNTRDGPFRVEDGVQSYFASTQLVGDDQMYCETCDDKSDTTWRCEIHQYPTILALHLKRFVYDYRSYVFVKNECPLDVPLYLSLPEHRYSLYAVINHSGSRYGGHYTADIRSFTDNKWYCFNDSYVTETSASKLERSVAAYLLLYQKTSSVAWVEDIKEEKTAKPREPEETGSAEMDLDNANCVVCPLGQKGTQNEYLQESPDNRDLPSTSTAMDIMLKNVPDHTLPIGTYVTTAWPNFLAQLHPNDFVKFDASFGGERSSHEAYDSTNTSLLHDTDGTEICPKRFKAHPEIKSITDVIKILAEMVDETSDFSICVTRDRILEMGLKQWQRQKKSSPKNTLRVTFTGEAGIDNDTLRKDFLTEMVTGIEKTFFEGGENGKTPKYSVTDMEKHNFKTIGEIFAVSITQEEGKNNREDMPKGETKDEEVDKAEEHISDTPITNSQDYFKSH</sequence>
<dbReference type="GO" id="GO:0004843">
    <property type="term" value="F:cysteine-type deubiquitinase activity"/>
    <property type="evidence" value="ECO:0007669"/>
    <property type="project" value="UniProtKB-UniRule"/>
</dbReference>
<keyword evidence="6" id="KW-1185">Reference proteome</keyword>
<dbReference type="GO" id="GO:0005829">
    <property type="term" value="C:cytosol"/>
    <property type="evidence" value="ECO:0007669"/>
    <property type="project" value="TreeGrafter"/>
</dbReference>
<reference evidence="5" key="1">
    <citation type="submission" date="2023-08" db="EMBL/GenBank/DDBJ databases">
        <title>Chromosome-level Genome Assembly of mud carp (Cirrhinus molitorella).</title>
        <authorList>
            <person name="Liu H."/>
        </authorList>
    </citation>
    <scope>NUCLEOTIDE SEQUENCE</scope>
    <source>
        <strain evidence="5">Prfri</strain>
        <tissue evidence="5">Muscle</tissue>
    </source>
</reference>
<dbReference type="InterPro" id="IPR038765">
    <property type="entry name" value="Papain-like_cys_pep_sf"/>
</dbReference>
<evidence type="ECO:0000256" key="1">
    <source>
        <dbReference type="RuleBase" id="RU366025"/>
    </source>
</evidence>
<protein>
    <recommendedName>
        <fullName evidence="1">Ubiquitin carboxyl-terminal hydrolase</fullName>
        <ecNumber evidence="1">3.4.19.12</ecNumber>
    </recommendedName>
</protein>
<dbReference type="Gene3D" id="3.10.20.90">
    <property type="entry name" value="Phosphatidylinositol 3-kinase Catalytic Subunit, Chain A, domain 1"/>
    <property type="match status" value="1"/>
</dbReference>
<dbReference type="Proteomes" id="UP001187343">
    <property type="component" value="Unassembled WGS sequence"/>
</dbReference>
<dbReference type="CDD" id="cd17039">
    <property type="entry name" value="Ubl_ubiquitin_like"/>
    <property type="match status" value="1"/>
</dbReference>
<feature type="domain" description="USP" evidence="4">
    <location>
        <begin position="91"/>
        <end position="367"/>
    </location>
</feature>
<dbReference type="Gene3D" id="3.90.70.10">
    <property type="entry name" value="Cysteine proteinases"/>
    <property type="match status" value="1"/>
</dbReference>
<dbReference type="EMBL" id="JAUYZG010000005">
    <property type="protein sequence ID" value="KAK2906483.1"/>
    <property type="molecule type" value="Genomic_DNA"/>
</dbReference>
<gene>
    <name evidence="5" type="ORF">Q8A67_005468</name>
</gene>
<evidence type="ECO:0000313" key="6">
    <source>
        <dbReference type="Proteomes" id="UP001187343"/>
    </source>
</evidence>
<dbReference type="InterPro" id="IPR029071">
    <property type="entry name" value="Ubiquitin-like_domsf"/>
</dbReference>
<proteinExistence type="inferred from homology"/>
<keyword evidence="1" id="KW-0788">Thiol protease</keyword>
<dbReference type="PROSITE" id="PS50235">
    <property type="entry name" value="USP_3"/>
    <property type="match status" value="1"/>
</dbReference>
<evidence type="ECO:0000313" key="5">
    <source>
        <dbReference type="EMBL" id="KAK2906483.1"/>
    </source>
</evidence>
<evidence type="ECO:0000256" key="2">
    <source>
        <dbReference type="SAM" id="MobiDB-lite"/>
    </source>
</evidence>
<comment type="similarity">
    <text evidence="1">Belongs to the peptidase C19 family.</text>
</comment>
<dbReference type="SUPFAM" id="SSF56204">
    <property type="entry name" value="Hect, E3 ligase catalytic domain"/>
    <property type="match status" value="1"/>
</dbReference>
<dbReference type="GO" id="GO:0006508">
    <property type="term" value="P:proteolysis"/>
    <property type="evidence" value="ECO:0007669"/>
    <property type="project" value="UniProtKB-KW"/>
</dbReference>
<dbReference type="AlphaFoldDB" id="A0AA88Q611"/>
<dbReference type="GO" id="GO:0004842">
    <property type="term" value="F:ubiquitin-protein transferase activity"/>
    <property type="evidence" value="ECO:0007669"/>
    <property type="project" value="InterPro"/>
</dbReference>
<comment type="caution">
    <text evidence="5">The sequence shown here is derived from an EMBL/GenBank/DDBJ whole genome shotgun (WGS) entry which is preliminary data.</text>
</comment>
<dbReference type="GO" id="GO:0005634">
    <property type="term" value="C:nucleus"/>
    <property type="evidence" value="ECO:0007669"/>
    <property type="project" value="TreeGrafter"/>
</dbReference>
<dbReference type="InterPro" id="IPR035983">
    <property type="entry name" value="Hect_E3_ubiquitin_ligase"/>
</dbReference>